<accession>A0A9X1Y8A6</accession>
<keyword evidence="8" id="KW-0997">Cell inner membrane</keyword>
<keyword evidence="11" id="KW-1185">Reference proteome</keyword>
<evidence type="ECO:0000256" key="8">
    <source>
        <dbReference type="RuleBase" id="RU365088"/>
    </source>
</evidence>
<dbReference type="Pfam" id="PF07690">
    <property type="entry name" value="MFS_1"/>
    <property type="match status" value="1"/>
</dbReference>
<reference evidence="10" key="1">
    <citation type="submission" date="2022-04" db="EMBL/GenBank/DDBJ databases">
        <title>Roseomonas acroporae sp. nov., isolated from coral Acropora digitifera.</title>
        <authorList>
            <person name="Sun H."/>
        </authorList>
    </citation>
    <scope>NUCLEOTIDE SEQUENCE</scope>
    <source>
        <strain evidence="10">NAR14</strain>
    </source>
</reference>
<feature type="domain" description="Major facilitator superfamily (MFS) profile" evidence="9">
    <location>
        <begin position="1"/>
        <end position="377"/>
    </location>
</feature>
<feature type="transmembrane region" description="Helical" evidence="8">
    <location>
        <begin position="195"/>
        <end position="216"/>
    </location>
</feature>
<feature type="transmembrane region" description="Helical" evidence="8">
    <location>
        <begin position="60"/>
        <end position="77"/>
    </location>
</feature>
<evidence type="ECO:0000256" key="3">
    <source>
        <dbReference type="ARBA" id="ARBA00022448"/>
    </source>
</evidence>
<feature type="transmembrane region" description="Helical" evidence="8">
    <location>
        <begin position="291"/>
        <end position="315"/>
    </location>
</feature>
<dbReference type="InterPro" id="IPR020846">
    <property type="entry name" value="MFS_dom"/>
</dbReference>
<proteinExistence type="inferred from homology"/>
<keyword evidence="6 8" id="KW-1133">Transmembrane helix</keyword>
<feature type="transmembrane region" description="Helical" evidence="8">
    <location>
        <begin position="352"/>
        <end position="370"/>
    </location>
</feature>
<evidence type="ECO:0000256" key="1">
    <source>
        <dbReference type="ARBA" id="ARBA00004651"/>
    </source>
</evidence>
<dbReference type="GO" id="GO:0005886">
    <property type="term" value="C:plasma membrane"/>
    <property type="evidence" value="ECO:0007669"/>
    <property type="project" value="UniProtKB-SubCell"/>
</dbReference>
<feature type="transmembrane region" description="Helical" evidence="8">
    <location>
        <begin position="144"/>
        <end position="164"/>
    </location>
</feature>
<comment type="caution">
    <text evidence="10">The sequence shown here is derived from an EMBL/GenBank/DDBJ whole genome shotgun (WGS) entry which is preliminary data.</text>
</comment>
<keyword evidence="5 8" id="KW-0812">Transmembrane</keyword>
<dbReference type="GO" id="GO:0042910">
    <property type="term" value="F:xenobiotic transmembrane transporter activity"/>
    <property type="evidence" value="ECO:0007669"/>
    <property type="project" value="InterPro"/>
</dbReference>
<sequence length="377" mass="37972">MTGLSAFTMQILIPSLPTLAVALGVGYGTAQLTLTLYLAGIALGQLLYGPLSDRFGRRPLLLGGLALYAAASLAAALAPAAGWLIAARIAQAVGGCAGQVLGRAMIRDTWPRDRAASVMGYVTMAMTVAPMVSPTLGSLLDARFGWRATMLACLAAGLALLLAVRRHLPETLAAPQPLPGLPGLAGAYAQLGRLAAFRAFAAVTATSTGVFFAFLAGAPRVVVDGLGYGAHAFALGFAGLALTFAFGSFLAGRFSPRFGVLRMLRIGTAITTLSALATLLSVLLLPPSLPALFVPVILMTIGNGLTQPNAIAGAVSVRPQLAGTASGLTGCLQMGFGALVTALVGVTESGAGVGTALAMLGSALGTQLALRGVMRAG</sequence>
<protein>
    <recommendedName>
        <fullName evidence="8">Bcr/CflA family efflux transporter</fullName>
    </recommendedName>
</protein>
<gene>
    <name evidence="10" type="ORF">M0638_11700</name>
</gene>
<dbReference type="PANTHER" id="PTHR23502">
    <property type="entry name" value="MAJOR FACILITATOR SUPERFAMILY"/>
    <property type="match status" value="1"/>
</dbReference>
<dbReference type="GO" id="GO:1990961">
    <property type="term" value="P:xenobiotic detoxification by transmembrane export across the plasma membrane"/>
    <property type="evidence" value="ECO:0007669"/>
    <property type="project" value="InterPro"/>
</dbReference>
<keyword evidence="3 8" id="KW-0813">Transport</keyword>
<name>A0A9X1Y8A6_9PROT</name>
<dbReference type="NCBIfam" id="TIGR00710">
    <property type="entry name" value="efflux_Bcr_CflA"/>
    <property type="match status" value="1"/>
</dbReference>
<dbReference type="AlphaFoldDB" id="A0A9X1Y8A6"/>
<dbReference type="EMBL" id="JALPRX010000048">
    <property type="protein sequence ID" value="MCK8785048.1"/>
    <property type="molecule type" value="Genomic_DNA"/>
</dbReference>
<feature type="transmembrane region" description="Helical" evidence="8">
    <location>
        <begin position="327"/>
        <end position="346"/>
    </location>
</feature>
<evidence type="ECO:0000313" key="11">
    <source>
        <dbReference type="Proteomes" id="UP001139516"/>
    </source>
</evidence>
<feature type="transmembrane region" description="Helical" evidence="8">
    <location>
        <begin position="114"/>
        <end position="132"/>
    </location>
</feature>
<dbReference type="Gene3D" id="1.20.1720.10">
    <property type="entry name" value="Multidrug resistance protein D"/>
    <property type="match status" value="1"/>
</dbReference>
<dbReference type="SUPFAM" id="SSF103473">
    <property type="entry name" value="MFS general substrate transporter"/>
    <property type="match status" value="1"/>
</dbReference>
<evidence type="ECO:0000256" key="6">
    <source>
        <dbReference type="ARBA" id="ARBA00022989"/>
    </source>
</evidence>
<evidence type="ECO:0000256" key="5">
    <source>
        <dbReference type="ARBA" id="ARBA00022692"/>
    </source>
</evidence>
<dbReference type="InterPro" id="IPR011701">
    <property type="entry name" value="MFS"/>
</dbReference>
<evidence type="ECO:0000313" key="10">
    <source>
        <dbReference type="EMBL" id="MCK8785048.1"/>
    </source>
</evidence>
<dbReference type="InterPro" id="IPR004812">
    <property type="entry name" value="Efflux_drug-R_Bcr/CmlA"/>
</dbReference>
<evidence type="ECO:0000259" key="9">
    <source>
        <dbReference type="PROSITE" id="PS50850"/>
    </source>
</evidence>
<organism evidence="10 11">
    <name type="scientific">Roseomonas acroporae</name>
    <dbReference type="NCBI Taxonomy" id="2937791"/>
    <lineage>
        <taxon>Bacteria</taxon>
        <taxon>Pseudomonadati</taxon>
        <taxon>Pseudomonadota</taxon>
        <taxon>Alphaproteobacteria</taxon>
        <taxon>Acetobacterales</taxon>
        <taxon>Roseomonadaceae</taxon>
        <taxon>Roseomonas</taxon>
    </lineage>
</organism>
<comment type="subcellular location">
    <subcellularLocation>
        <location evidence="8">Cell inner membrane</location>
        <topology evidence="8">Multi-pass membrane protein</topology>
    </subcellularLocation>
    <subcellularLocation>
        <location evidence="1">Cell membrane</location>
        <topology evidence="1">Multi-pass membrane protein</topology>
    </subcellularLocation>
</comment>
<evidence type="ECO:0000256" key="2">
    <source>
        <dbReference type="ARBA" id="ARBA00006236"/>
    </source>
</evidence>
<dbReference type="InterPro" id="IPR036259">
    <property type="entry name" value="MFS_trans_sf"/>
</dbReference>
<keyword evidence="4" id="KW-1003">Cell membrane</keyword>
<feature type="transmembrane region" description="Helical" evidence="8">
    <location>
        <begin position="32"/>
        <end position="48"/>
    </location>
</feature>
<feature type="transmembrane region" description="Helical" evidence="8">
    <location>
        <begin position="228"/>
        <end position="251"/>
    </location>
</feature>
<dbReference type="Proteomes" id="UP001139516">
    <property type="component" value="Unassembled WGS sequence"/>
</dbReference>
<evidence type="ECO:0000256" key="4">
    <source>
        <dbReference type="ARBA" id="ARBA00022475"/>
    </source>
</evidence>
<comment type="similarity">
    <text evidence="2 8">Belongs to the major facilitator superfamily. Bcr/CmlA family.</text>
</comment>
<feature type="transmembrane region" description="Helical" evidence="8">
    <location>
        <begin position="263"/>
        <end position="285"/>
    </location>
</feature>
<evidence type="ECO:0000256" key="7">
    <source>
        <dbReference type="ARBA" id="ARBA00023136"/>
    </source>
</evidence>
<comment type="caution">
    <text evidence="8">Lacks conserved residue(s) required for the propagation of feature annotation.</text>
</comment>
<dbReference type="PROSITE" id="PS50850">
    <property type="entry name" value="MFS"/>
    <property type="match status" value="1"/>
</dbReference>
<dbReference type="PANTHER" id="PTHR23502:SF132">
    <property type="entry name" value="POLYAMINE TRANSPORTER 2-RELATED"/>
    <property type="match status" value="1"/>
</dbReference>
<keyword evidence="7 8" id="KW-0472">Membrane</keyword>